<dbReference type="InterPro" id="IPR012902">
    <property type="entry name" value="N_methyl_site"/>
</dbReference>
<keyword evidence="4" id="KW-1185">Reference proteome</keyword>
<evidence type="ECO:0000256" key="1">
    <source>
        <dbReference type="SAM" id="Phobius"/>
    </source>
</evidence>
<name>A0A5R9QG25_9GAMM</name>
<keyword evidence="1" id="KW-0472">Membrane</keyword>
<protein>
    <submittedName>
        <fullName evidence="3">Type II secretion system protein I</fullName>
    </submittedName>
</protein>
<dbReference type="PROSITE" id="PS00409">
    <property type="entry name" value="PROKAR_NTER_METHYL"/>
    <property type="match status" value="1"/>
</dbReference>
<evidence type="ECO:0000313" key="4">
    <source>
        <dbReference type="Proteomes" id="UP000306753"/>
    </source>
</evidence>
<feature type="domain" description="Type II secretion system protein GspI C-terminal" evidence="2">
    <location>
        <begin position="41"/>
        <end position="116"/>
    </location>
</feature>
<dbReference type="EMBL" id="QLAG01000007">
    <property type="protein sequence ID" value="TLX64139.1"/>
    <property type="molecule type" value="Genomic_DNA"/>
</dbReference>
<gene>
    <name evidence="3" type="ORF">DN820_07420</name>
</gene>
<dbReference type="Pfam" id="PF02501">
    <property type="entry name" value="T2SSI"/>
    <property type="match status" value="1"/>
</dbReference>
<feature type="transmembrane region" description="Helical" evidence="1">
    <location>
        <begin position="12"/>
        <end position="30"/>
    </location>
</feature>
<dbReference type="AlphaFoldDB" id="A0A5R9QG25"/>
<dbReference type="NCBIfam" id="TIGR02532">
    <property type="entry name" value="IV_pilin_GFxxxE"/>
    <property type="match status" value="1"/>
</dbReference>
<reference evidence="3 4" key="1">
    <citation type="journal article" date="2017" name="Eur. J. Clin. Microbiol. Infect. Dis.">
        <title>Uncommonly isolated clinical Pseudomonas: identification and phylogenetic assignation.</title>
        <authorList>
            <person name="Mulet M."/>
            <person name="Gomila M."/>
            <person name="Ramirez A."/>
            <person name="Cardew S."/>
            <person name="Moore E.R."/>
            <person name="Lalucat J."/>
            <person name="Garcia-Valdes E."/>
        </authorList>
    </citation>
    <scope>NUCLEOTIDE SEQUENCE [LARGE SCALE GENOMIC DNA]</scope>
    <source>
        <strain evidence="3 4">SD129</strain>
    </source>
</reference>
<evidence type="ECO:0000313" key="3">
    <source>
        <dbReference type="EMBL" id="TLX64139.1"/>
    </source>
</evidence>
<dbReference type="GO" id="GO:0015627">
    <property type="term" value="C:type II protein secretion system complex"/>
    <property type="evidence" value="ECO:0007669"/>
    <property type="project" value="InterPro"/>
</dbReference>
<comment type="caution">
    <text evidence="3">The sequence shown here is derived from an EMBL/GenBank/DDBJ whole genome shotgun (WGS) entry which is preliminary data.</text>
</comment>
<dbReference type="Proteomes" id="UP000306753">
    <property type="component" value="Unassembled WGS sequence"/>
</dbReference>
<dbReference type="Pfam" id="PF07963">
    <property type="entry name" value="N_methyl"/>
    <property type="match status" value="1"/>
</dbReference>
<proteinExistence type="predicted"/>
<dbReference type="InterPro" id="IPR003413">
    <property type="entry name" value="T2SS_GspI_C"/>
</dbReference>
<organism evidence="3 4">
    <name type="scientific">Stutzerimonas nosocomialis</name>
    <dbReference type="NCBI Taxonomy" id="1056496"/>
    <lineage>
        <taxon>Bacteria</taxon>
        <taxon>Pseudomonadati</taxon>
        <taxon>Pseudomonadota</taxon>
        <taxon>Gammaproteobacteria</taxon>
        <taxon>Pseudomonadales</taxon>
        <taxon>Pseudomonadaceae</taxon>
        <taxon>Stutzerimonas</taxon>
    </lineage>
</organism>
<keyword evidence="1" id="KW-0812">Transmembrane</keyword>
<accession>A0A5R9QG25</accession>
<evidence type="ECO:0000259" key="2">
    <source>
        <dbReference type="Pfam" id="PF02501"/>
    </source>
</evidence>
<sequence length="119" mass="13313">MNRSAGFTLLEVMVALLIAATLAVMVGGVLRQRIDGHLAVRDHQYGALCARELLARFEVEQYWPMRDEVGGELRQGPGLCLWQLTLGYTGVANLRRGELMLRAEDGRPLGQYSLFLQRP</sequence>
<dbReference type="RefSeq" id="WP_138406529.1">
    <property type="nucleotide sequence ID" value="NZ_QLAE01000001.1"/>
</dbReference>
<dbReference type="GO" id="GO:0015628">
    <property type="term" value="P:protein secretion by the type II secretion system"/>
    <property type="evidence" value="ECO:0007669"/>
    <property type="project" value="InterPro"/>
</dbReference>
<keyword evidence="1" id="KW-1133">Transmembrane helix</keyword>
<dbReference type="OrthoDB" id="6119616at2"/>